<evidence type="ECO:0000313" key="2">
    <source>
        <dbReference type="Proteomes" id="UP001163603"/>
    </source>
</evidence>
<dbReference type="EMBL" id="CM047736">
    <property type="protein sequence ID" value="KAJ0051549.1"/>
    <property type="molecule type" value="Genomic_DNA"/>
</dbReference>
<name>A0ACC0ZET2_9ROSI</name>
<accession>A0ACC0ZET2</accession>
<proteinExistence type="predicted"/>
<comment type="caution">
    <text evidence="1">The sequence shown here is derived from an EMBL/GenBank/DDBJ whole genome shotgun (WGS) entry which is preliminary data.</text>
</comment>
<gene>
    <name evidence="1" type="ORF">Pint_02177</name>
</gene>
<keyword evidence="2" id="KW-1185">Reference proteome</keyword>
<reference evidence="2" key="1">
    <citation type="journal article" date="2023" name="G3 (Bethesda)">
        <title>Genome assembly and association tests identify interacting loci associated with vigor, precocity, and sex in interspecific pistachio rootstocks.</title>
        <authorList>
            <person name="Palmer W."/>
            <person name="Jacygrad E."/>
            <person name="Sagayaradj S."/>
            <person name="Cavanaugh K."/>
            <person name="Han R."/>
            <person name="Bertier L."/>
            <person name="Beede B."/>
            <person name="Kafkas S."/>
            <person name="Golino D."/>
            <person name="Preece J."/>
            <person name="Michelmore R."/>
        </authorList>
    </citation>
    <scope>NUCLEOTIDE SEQUENCE [LARGE SCALE GENOMIC DNA]</scope>
</reference>
<sequence length="542" mass="62134">MAVGGSHKVMNSSNRGRPYGLMLLLAFGAALFGVMVLHKLRERSIFNLLVKEKDHELISLHLLLQKEREYNRDVKNKNEEMKAKMYTLSTQKMELDRRLLEMQSTIDSLKDEQRTLKSALEEMKNEIKMRREAEIGSAKEISQLTALKESLKQKKAEIEDLKLRLGFPIEVSINMSEKDKSNLSLSKEKDGESSKYNNIINGEKSTRVEDGSEKTVEQWYKHETSQEEDSKESDESGSDVGKQINITNSMEAIVNADENVSKLEEKNSDERDGNESKITKHRVVGKADNSQDESQEVQTNSKGGKKLETLDSIIDAGPRLRGKHGHVGRTKRKRWRMLARSRDADYNRRLPRMSRRFHRLDRDELSKRESQISNDGIRKGETKAADENLREVRKAVDSEYLENRDVKAEPQKLQVEQENVMLEPHNSLDVELRRNTTADDDSTKISSYAENQKLDEFRQPEEDEEAGGTEQKMSSGNNNEEENIGKQVKDDNKPEMTDEVEVGDMQEKEAESTSYGDSDRESNSNLEEGKEEYKAETDDSEF</sequence>
<evidence type="ECO:0000313" key="1">
    <source>
        <dbReference type="EMBL" id="KAJ0051549.1"/>
    </source>
</evidence>
<dbReference type="Proteomes" id="UP001163603">
    <property type="component" value="Chromosome 1"/>
</dbReference>
<protein>
    <submittedName>
        <fullName evidence="1">Uncharacterized protein</fullName>
    </submittedName>
</protein>
<organism evidence="1 2">
    <name type="scientific">Pistacia integerrima</name>
    <dbReference type="NCBI Taxonomy" id="434235"/>
    <lineage>
        <taxon>Eukaryota</taxon>
        <taxon>Viridiplantae</taxon>
        <taxon>Streptophyta</taxon>
        <taxon>Embryophyta</taxon>
        <taxon>Tracheophyta</taxon>
        <taxon>Spermatophyta</taxon>
        <taxon>Magnoliopsida</taxon>
        <taxon>eudicotyledons</taxon>
        <taxon>Gunneridae</taxon>
        <taxon>Pentapetalae</taxon>
        <taxon>rosids</taxon>
        <taxon>malvids</taxon>
        <taxon>Sapindales</taxon>
        <taxon>Anacardiaceae</taxon>
        <taxon>Pistacia</taxon>
    </lineage>
</organism>